<dbReference type="SMART" id="SM00717">
    <property type="entry name" value="SANT"/>
    <property type="match status" value="2"/>
</dbReference>
<dbReference type="InterPro" id="IPR017930">
    <property type="entry name" value="Myb_dom"/>
</dbReference>
<feature type="domain" description="Myb-like" evidence="2">
    <location>
        <begin position="181"/>
        <end position="226"/>
    </location>
</feature>
<evidence type="ECO:0000259" key="2">
    <source>
        <dbReference type="PROSITE" id="PS50090"/>
    </source>
</evidence>
<feature type="compositionally biased region" description="Low complexity" evidence="1">
    <location>
        <begin position="70"/>
        <end position="84"/>
    </location>
</feature>
<sequence length="242" mass="27503">MNHGERSDFHERSHHQTTALSHSYYYSMFSMPEDPRHYPDDPYSPSSSVPSGYVSSRTGHPGSAASYTYGPSVVPDSSMSSLSRPSHHHHHLPDMGHSSTSMLGESGQDPHNLVGKEGMPSPARRPQRPRIKFTQEEDELLIELKEKKNLTWKQIADFFPGRNPGTLQVRYCTRLKTEGTSWTREMDERLLDALKSYEDEKWRIVAQRVGSGATPMGCCNRVWELFNDDLDDASQFPFTNES</sequence>
<dbReference type="Pfam" id="PF13921">
    <property type="entry name" value="Myb_DNA-bind_6"/>
    <property type="match status" value="1"/>
</dbReference>
<dbReference type="InterPro" id="IPR001005">
    <property type="entry name" value="SANT/Myb"/>
</dbReference>
<evidence type="ECO:0000259" key="3">
    <source>
        <dbReference type="PROSITE" id="PS51294"/>
    </source>
</evidence>
<evidence type="ECO:0000256" key="1">
    <source>
        <dbReference type="SAM" id="MobiDB-lite"/>
    </source>
</evidence>
<reference evidence="4 5" key="1">
    <citation type="submission" date="2018-01" db="EMBL/GenBank/DDBJ databases">
        <title>Genome characterization of the sugarcane-associated fungus Trichoderma ghanense CCMA-1212 and their application in lignocelulose bioconversion.</title>
        <authorList>
            <person name="Steindorff A.S."/>
            <person name="Mendes T.D."/>
            <person name="Vilela E.S.D."/>
            <person name="Rodrigues D.S."/>
            <person name="Formighieri E.F."/>
            <person name="Melo I.S."/>
            <person name="Favaro L.C.L."/>
        </authorList>
    </citation>
    <scope>NUCLEOTIDE SEQUENCE [LARGE SCALE GENOMIC DNA]</scope>
    <source>
        <strain evidence="4 5">CCMA-1212</strain>
    </source>
</reference>
<feature type="compositionally biased region" description="Low complexity" evidence="1">
    <location>
        <begin position="41"/>
        <end position="56"/>
    </location>
</feature>
<comment type="caution">
    <text evidence="4">The sequence shown here is derived from an EMBL/GenBank/DDBJ whole genome shotgun (WGS) entry which is preliminary data.</text>
</comment>
<dbReference type="RefSeq" id="XP_073555741.1">
    <property type="nucleotide sequence ID" value="XM_073705760.1"/>
</dbReference>
<dbReference type="Gene3D" id="1.10.10.60">
    <property type="entry name" value="Homeodomain-like"/>
    <property type="match status" value="2"/>
</dbReference>
<dbReference type="Proteomes" id="UP001642720">
    <property type="component" value="Unassembled WGS sequence"/>
</dbReference>
<gene>
    <name evidence="4" type="ORF">CCMA1212_008640</name>
</gene>
<feature type="region of interest" description="Disordered" evidence="1">
    <location>
        <begin position="35"/>
        <end position="129"/>
    </location>
</feature>
<evidence type="ECO:0000313" key="5">
    <source>
        <dbReference type="Proteomes" id="UP001642720"/>
    </source>
</evidence>
<dbReference type="GeneID" id="300580210"/>
<feature type="domain" description="HTH myb-type" evidence="3">
    <location>
        <begin position="125"/>
        <end position="179"/>
    </location>
</feature>
<accession>A0ABY2GUE1</accession>
<proteinExistence type="predicted"/>
<protein>
    <submittedName>
        <fullName evidence="4">Uncharacterized protein</fullName>
    </submittedName>
</protein>
<dbReference type="PROSITE" id="PS50090">
    <property type="entry name" value="MYB_LIKE"/>
    <property type="match status" value="2"/>
</dbReference>
<dbReference type="PROSITE" id="PS51294">
    <property type="entry name" value="HTH_MYB"/>
    <property type="match status" value="1"/>
</dbReference>
<name>A0ABY2GUE1_9HYPO</name>
<dbReference type="EMBL" id="PPTA01000014">
    <property type="protein sequence ID" value="TFA99539.1"/>
    <property type="molecule type" value="Genomic_DNA"/>
</dbReference>
<feature type="domain" description="Myb-like" evidence="2">
    <location>
        <begin position="125"/>
        <end position="175"/>
    </location>
</feature>
<evidence type="ECO:0000313" key="4">
    <source>
        <dbReference type="EMBL" id="TFA99539.1"/>
    </source>
</evidence>
<organism evidence="4 5">
    <name type="scientific">Trichoderma ghanense</name>
    <dbReference type="NCBI Taxonomy" id="65468"/>
    <lineage>
        <taxon>Eukaryota</taxon>
        <taxon>Fungi</taxon>
        <taxon>Dikarya</taxon>
        <taxon>Ascomycota</taxon>
        <taxon>Pezizomycotina</taxon>
        <taxon>Sordariomycetes</taxon>
        <taxon>Hypocreomycetidae</taxon>
        <taxon>Hypocreales</taxon>
        <taxon>Hypocreaceae</taxon>
        <taxon>Trichoderma</taxon>
    </lineage>
</organism>
<keyword evidence="5" id="KW-1185">Reference proteome</keyword>
<dbReference type="SUPFAM" id="SSF46689">
    <property type="entry name" value="Homeodomain-like"/>
    <property type="match status" value="2"/>
</dbReference>
<dbReference type="CDD" id="cd00167">
    <property type="entry name" value="SANT"/>
    <property type="match status" value="1"/>
</dbReference>
<dbReference type="InterPro" id="IPR009057">
    <property type="entry name" value="Homeodomain-like_sf"/>
</dbReference>